<accession>A0A4C1WDB3</accession>
<dbReference type="SUPFAM" id="SSF56176">
    <property type="entry name" value="FAD-binding/transporter-associated domain-like"/>
    <property type="match status" value="1"/>
</dbReference>
<reference evidence="12 13" key="1">
    <citation type="journal article" date="2019" name="Commun. Biol.">
        <title>The bagworm genome reveals a unique fibroin gene that provides high tensile strength.</title>
        <authorList>
            <person name="Kono N."/>
            <person name="Nakamura H."/>
            <person name="Ohtoshi R."/>
            <person name="Tomita M."/>
            <person name="Numata K."/>
            <person name="Arakawa K."/>
        </authorList>
    </citation>
    <scope>NUCLEOTIDE SEQUENCE [LARGE SCALE GENOMIC DNA]</scope>
</reference>
<dbReference type="Proteomes" id="UP000299102">
    <property type="component" value="Unassembled WGS sequence"/>
</dbReference>
<dbReference type="PROSITE" id="PS51387">
    <property type="entry name" value="FAD_PCMH"/>
    <property type="match status" value="1"/>
</dbReference>
<gene>
    <name evidence="12" type="primary">XDH</name>
    <name evidence="12" type="ORF">EVAR_24691_1</name>
</gene>
<evidence type="ECO:0000256" key="5">
    <source>
        <dbReference type="ARBA" id="ARBA00022505"/>
    </source>
</evidence>
<dbReference type="FunFam" id="3.30.465.10:FF:000013">
    <property type="entry name" value="Aldehyde oxidase"/>
    <property type="match status" value="1"/>
</dbReference>
<dbReference type="InterPro" id="IPR002346">
    <property type="entry name" value="Mopterin_DH_FAD-bd"/>
</dbReference>
<comment type="subunit">
    <text evidence="4">Homodimer.</text>
</comment>
<dbReference type="InterPro" id="IPR016166">
    <property type="entry name" value="FAD-bd_PCMH"/>
</dbReference>
<dbReference type="OrthoDB" id="8300278at2759"/>
<dbReference type="Pfam" id="PF03450">
    <property type="entry name" value="CO_deh_flav_C"/>
    <property type="match status" value="1"/>
</dbReference>
<sequence length="757" mass="84975">MQCMVSVTSCKDWAVTTVEGLGDRAKGYHPIQKTLAEYNGSQCGYCSPGWVMAMYSLLESRHYDLTEQEIEDSFGSNVCRCTGYRPILDAFKSFGKKHKSEPRDIEDLHLCDKSGRRCSTPCAKSKEDGWCFIKEVEEPRVLQINLKDGRKWFRVNRVRDIFDVLNGEGYDSYMLVSGNTGKGAYPIFAYPRVLIDISGVKELKVHFIDQNLVVGSGTTLTDLLALLDDVSRQHSEFAYLQNLYEHINLVAHIPVRNLGTIAGNLMVKYRNREFSSDLYLLLETVGAAVTILDRSGTTVHCTPEEFLGVDMSDKVITSVKLPPLSQNYLFYSYKLMARSQSAHAEVNCGLQFYMDRVHSTVQSARIVFGGLSPKFTHAHNAENFLIGKKLFDENVLQDTLKLLDKELIVEEIKAEPSIEYRRKVALGIYYKGILYLCPDNLIKPRYRSGGIDLKMSRPLSKGKQVYDTNPTLWPDNEPMPKVEALIQCAGEAPYSNDEPANKNEVFAAFVTTSVSKGEIERIDPSAALKIPGVLKFFTVKDIPGINSFQSLKISFNFAPEEVLCDGVVKHYDQPLGIIVAETETLANRASKLVEVAYKNTNQKAVYTIKDAKTEPGRVTLLFEFPAFGRGLNVRKVIKGTNNIFGQYHFTMEPQTCVSIPSEDGIKVYVATQWMDSCQMSIAEVLSIEENRINLFVKRMGGAYGCKISRSVQPATACCLVTYLMNRPCRFVMSIEAMMTILGKRLPSTNDFEVIFSS</sequence>
<dbReference type="STRING" id="151549.A0A4C1WDB3"/>
<dbReference type="Pfam" id="PF01799">
    <property type="entry name" value="Fer2_2"/>
    <property type="match status" value="1"/>
</dbReference>
<comment type="similarity">
    <text evidence="3">Belongs to the xanthine dehydrogenase family.</text>
</comment>
<evidence type="ECO:0000256" key="3">
    <source>
        <dbReference type="ARBA" id="ARBA00006849"/>
    </source>
</evidence>
<dbReference type="GO" id="GO:0051537">
    <property type="term" value="F:2 iron, 2 sulfur cluster binding"/>
    <property type="evidence" value="ECO:0007669"/>
    <property type="project" value="UniProtKB-KW"/>
</dbReference>
<dbReference type="SUPFAM" id="SSF47741">
    <property type="entry name" value="CO dehydrogenase ISP C-domain like"/>
    <property type="match status" value="1"/>
</dbReference>
<dbReference type="Pfam" id="PF00941">
    <property type="entry name" value="FAD_binding_5"/>
    <property type="match status" value="1"/>
</dbReference>
<dbReference type="SUPFAM" id="SSF55447">
    <property type="entry name" value="CO dehydrogenase flavoprotein C-terminal domain-like"/>
    <property type="match status" value="1"/>
</dbReference>
<dbReference type="SUPFAM" id="SSF54665">
    <property type="entry name" value="CO dehydrogenase molybdoprotein N-domain-like"/>
    <property type="match status" value="1"/>
</dbReference>
<dbReference type="InterPro" id="IPR000674">
    <property type="entry name" value="Ald_Oxase/Xan_DH_a/b"/>
</dbReference>
<keyword evidence="6" id="KW-0001">2Fe-2S</keyword>
<evidence type="ECO:0000256" key="8">
    <source>
        <dbReference type="ARBA" id="ARBA00023014"/>
    </source>
</evidence>
<keyword evidence="9" id="KW-0576">Peroxisome</keyword>
<dbReference type="GO" id="GO:0071949">
    <property type="term" value="F:FAD binding"/>
    <property type="evidence" value="ECO:0007669"/>
    <property type="project" value="InterPro"/>
</dbReference>
<evidence type="ECO:0000256" key="6">
    <source>
        <dbReference type="ARBA" id="ARBA00022714"/>
    </source>
</evidence>
<dbReference type="InterPro" id="IPR036318">
    <property type="entry name" value="FAD-bd_PCMH-like_sf"/>
</dbReference>
<dbReference type="InterPro" id="IPR016208">
    <property type="entry name" value="Ald_Oxase/xanthine_DH-like"/>
</dbReference>
<evidence type="ECO:0000256" key="4">
    <source>
        <dbReference type="ARBA" id="ARBA00011738"/>
    </source>
</evidence>
<dbReference type="GO" id="GO:0005777">
    <property type="term" value="C:peroxisome"/>
    <property type="evidence" value="ECO:0007669"/>
    <property type="project" value="UniProtKB-SubCell"/>
</dbReference>
<dbReference type="InterPro" id="IPR008274">
    <property type="entry name" value="AldOxase/xan_DH_MoCoBD1"/>
</dbReference>
<organism evidence="12 13">
    <name type="scientific">Eumeta variegata</name>
    <name type="common">Bagworm moth</name>
    <name type="synonym">Eumeta japonica</name>
    <dbReference type="NCBI Taxonomy" id="151549"/>
    <lineage>
        <taxon>Eukaryota</taxon>
        <taxon>Metazoa</taxon>
        <taxon>Ecdysozoa</taxon>
        <taxon>Arthropoda</taxon>
        <taxon>Hexapoda</taxon>
        <taxon>Insecta</taxon>
        <taxon>Pterygota</taxon>
        <taxon>Neoptera</taxon>
        <taxon>Endopterygota</taxon>
        <taxon>Lepidoptera</taxon>
        <taxon>Glossata</taxon>
        <taxon>Ditrysia</taxon>
        <taxon>Tineoidea</taxon>
        <taxon>Psychidae</taxon>
        <taxon>Oiketicinae</taxon>
        <taxon>Eumeta</taxon>
    </lineage>
</organism>
<keyword evidence="6" id="KW-0479">Metal-binding</keyword>
<dbReference type="AlphaFoldDB" id="A0A4C1WDB3"/>
<dbReference type="FunFam" id="3.30.365.10:FF:000001">
    <property type="entry name" value="Xanthine dehydrogenase oxidase"/>
    <property type="match status" value="1"/>
</dbReference>
<dbReference type="SMART" id="SM01092">
    <property type="entry name" value="CO_deh_flav_C"/>
    <property type="match status" value="1"/>
</dbReference>
<dbReference type="SUPFAM" id="SSF56003">
    <property type="entry name" value="Molybdenum cofactor-binding domain"/>
    <property type="match status" value="1"/>
</dbReference>
<keyword evidence="7" id="KW-0560">Oxidoreductase</keyword>
<dbReference type="InterPro" id="IPR037165">
    <property type="entry name" value="AldOxase/xan_DH_Mopterin-bd_sf"/>
</dbReference>
<evidence type="ECO:0000256" key="10">
    <source>
        <dbReference type="ARBA" id="ARBA00034078"/>
    </source>
</evidence>
<dbReference type="InterPro" id="IPR016169">
    <property type="entry name" value="FAD-bd_PCMH_sub2"/>
</dbReference>
<evidence type="ECO:0000313" key="12">
    <source>
        <dbReference type="EMBL" id="GBP49386.1"/>
    </source>
</evidence>
<evidence type="ECO:0000256" key="7">
    <source>
        <dbReference type="ARBA" id="ARBA00023002"/>
    </source>
</evidence>
<dbReference type="EMBL" id="BGZK01000543">
    <property type="protein sequence ID" value="GBP49386.1"/>
    <property type="molecule type" value="Genomic_DNA"/>
</dbReference>
<dbReference type="Gene3D" id="3.30.365.10">
    <property type="entry name" value="Aldehyde oxidase/xanthine dehydrogenase, molybdopterin binding domain"/>
    <property type="match status" value="2"/>
</dbReference>
<evidence type="ECO:0000256" key="9">
    <source>
        <dbReference type="ARBA" id="ARBA00023140"/>
    </source>
</evidence>
<dbReference type="InterPro" id="IPR005107">
    <property type="entry name" value="CO_DH_flav_C"/>
</dbReference>
<dbReference type="Gene3D" id="3.30.465.10">
    <property type="match status" value="1"/>
</dbReference>
<dbReference type="SMART" id="SM01008">
    <property type="entry name" value="Ald_Xan_dh_C"/>
    <property type="match status" value="1"/>
</dbReference>
<feature type="domain" description="FAD-binding PCMH-type" evidence="11">
    <location>
        <begin position="145"/>
        <end position="326"/>
    </location>
</feature>
<dbReference type="InterPro" id="IPR036856">
    <property type="entry name" value="Ald_Oxase/Xan_DH_a/b_sf"/>
</dbReference>
<dbReference type="Pfam" id="PF01315">
    <property type="entry name" value="Ald_Xan_dh_C"/>
    <property type="match status" value="1"/>
</dbReference>
<evidence type="ECO:0000256" key="2">
    <source>
        <dbReference type="ARBA" id="ARBA00004275"/>
    </source>
</evidence>
<dbReference type="GO" id="GO:0016491">
    <property type="term" value="F:oxidoreductase activity"/>
    <property type="evidence" value="ECO:0007669"/>
    <property type="project" value="UniProtKB-KW"/>
</dbReference>
<proteinExistence type="inferred from homology"/>
<dbReference type="Gene3D" id="3.90.1170.50">
    <property type="entry name" value="Aldehyde oxidase/xanthine dehydrogenase, a/b hammerhead"/>
    <property type="match status" value="1"/>
</dbReference>
<name>A0A4C1WDB3_EUMVA</name>
<comment type="caution">
    <text evidence="12">The sequence shown here is derived from an EMBL/GenBank/DDBJ whole genome shotgun (WGS) entry which is preliminary data.</text>
</comment>
<dbReference type="GO" id="GO:0005506">
    <property type="term" value="F:iron ion binding"/>
    <property type="evidence" value="ECO:0007669"/>
    <property type="project" value="InterPro"/>
</dbReference>
<dbReference type="InterPro" id="IPR002888">
    <property type="entry name" value="2Fe-2S-bd"/>
</dbReference>
<evidence type="ECO:0000256" key="1">
    <source>
        <dbReference type="ARBA" id="ARBA00001924"/>
    </source>
</evidence>
<comment type="cofactor">
    <cofactor evidence="10">
        <name>[2Fe-2S] cluster</name>
        <dbReference type="ChEBI" id="CHEBI:190135"/>
    </cofactor>
</comment>
<dbReference type="InterPro" id="IPR036683">
    <property type="entry name" value="CO_DH_flav_C_dom_sf"/>
</dbReference>
<protein>
    <submittedName>
        <fullName evidence="12">Xanthine dehydrogenase</fullName>
    </submittedName>
</protein>
<dbReference type="InterPro" id="IPR036884">
    <property type="entry name" value="2Fe-2S-bd_dom_sf"/>
</dbReference>
<keyword evidence="8" id="KW-0411">Iron-sulfur</keyword>
<comment type="cofactor">
    <cofactor evidence="1">
        <name>Mo-molybdopterin</name>
        <dbReference type="ChEBI" id="CHEBI:71302"/>
    </cofactor>
</comment>
<keyword evidence="13" id="KW-1185">Reference proteome</keyword>
<keyword evidence="5" id="KW-0500">Molybdenum</keyword>
<keyword evidence="6" id="KW-0408">Iron</keyword>
<evidence type="ECO:0000313" key="13">
    <source>
        <dbReference type="Proteomes" id="UP000299102"/>
    </source>
</evidence>
<comment type="subcellular location">
    <subcellularLocation>
        <location evidence="2">Peroxisome</location>
    </subcellularLocation>
</comment>
<dbReference type="Gene3D" id="3.30.390.50">
    <property type="entry name" value="CO dehydrogenase flavoprotein, C-terminal domain"/>
    <property type="match status" value="1"/>
</dbReference>
<dbReference type="PANTHER" id="PTHR11908:SF132">
    <property type="entry name" value="ALDEHYDE OXIDASE 1-RELATED"/>
    <property type="match status" value="1"/>
</dbReference>
<evidence type="ECO:0000259" key="11">
    <source>
        <dbReference type="PROSITE" id="PS51387"/>
    </source>
</evidence>
<dbReference type="Pfam" id="PF02738">
    <property type="entry name" value="MoCoBD_1"/>
    <property type="match status" value="1"/>
</dbReference>
<dbReference type="Gene3D" id="1.10.150.120">
    <property type="entry name" value="[2Fe-2S]-binding domain"/>
    <property type="match status" value="1"/>
</dbReference>
<dbReference type="PANTHER" id="PTHR11908">
    <property type="entry name" value="XANTHINE DEHYDROGENASE"/>
    <property type="match status" value="1"/>
</dbReference>